<dbReference type="PANTHER" id="PTHR43692:SF1">
    <property type="entry name" value="UDP-N-ACETYLMURAMOYLALANINE--D-GLUTAMATE LIGASE"/>
    <property type="match status" value="1"/>
</dbReference>
<reference evidence="5 6" key="1">
    <citation type="submission" date="2016-04" db="EMBL/GenBank/DDBJ databases">
        <title>Genome sequence of Methanobrevibacter cuticularis DSM 11139.</title>
        <authorList>
            <person name="Poehlein A."/>
            <person name="Seedorf H."/>
            <person name="Daniel R."/>
        </authorList>
    </citation>
    <scope>NUCLEOTIDE SEQUENCE [LARGE SCALE GENOMIC DNA]</scope>
    <source>
        <strain evidence="5 6">DSM 11139</strain>
    </source>
</reference>
<dbReference type="GO" id="GO:0008764">
    <property type="term" value="F:UDP-N-acetylmuramoylalanine-D-glutamate ligase activity"/>
    <property type="evidence" value="ECO:0007669"/>
    <property type="project" value="UniProtKB-EC"/>
</dbReference>
<evidence type="ECO:0000256" key="1">
    <source>
        <dbReference type="ARBA" id="ARBA00022598"/>
    </source>
</evidence>
<protein>
    <submittedName>
        <fullName evidence="5">UDP-N-acetylmuramoylalanine--D-glutamate ligase</fullName>
        <ecNumber evidence="5">6.3.2.9</ecNumber>
    </submittedName>
</protein>
<accession>A0A166FBS4</accession>
<dbReference type="PANTHER" id="PTHR43692">
    <property type="entry name" value="UDP-N-ACETYLMURAMOYLALANINE--D-GLUTAMATE LIGASE"/>
    <property type="match status" value="1"/>
</dbReference>
<dbReference type="InterPro" id="IPR005762">
    <property type="entry name" value="MurD"/>
</dbReference>
<dbReference type="RefSeq" id="WP_067257604.1">
    <property type="nucleotide sequence ID" value="NZ_LWMW01000033.1"/>
</dbReference>
<evidence type="ECO:0000313" key="5">
    <source>
        <dbReference type="EMBL" id="KZX17510.1"/>
    </source>
</evidence>
<keyword evidence="6" id="KW-1185">Reference proteome</keyword>
<evidence type="ECO:0000313" key="6">
    <source>
        <dbReference type="Proteomes" id="UP000077275"/>
    </source>
</evidence>
<feature type="domain" description="Mur ligase central" evidence="4">
    <location>
        <begin position="118"/>
        <end position="220"/>
    </location>
</feature>
<dbReference type="GO" id="GO:0051301">
    <property type="term" value="P:cell division"/>
    <property type="evidence" value="ECO:0007669"/>
    <property type="project" value="InterPro"/>
</dbReference>
<sequence>MKAAVVGLGVEGIKATKALLDYGWKVYATDLQTEIDLEELKISISDAKISTYDEKINISTNNLTIDLGYLDECEIDSSDAIVISPSLCNTKIAKKALSSGKLLSDILDKHKEIFTIGITGTNGKTTTSLILKEILENAGKKILIGGNAGGGFEGYYDLILKAEKGNYDIIIIEVCDMTLEFCDYAFNFDLVGLTNIGNDHIDVHGSIENYKNSLLNFSKNKTTFIDKNQIYLKEFKESNQINELVEYDESNYDLKLFGKFNRLNAGLATAIAKVLDVEDFIIKNTLGNFEPVEGRLKEFKLNDSKIYIGKTDNSDAVKSILNEKYFYATFIGTPRSNEEHRFEILDTVASHNPEIIVLFPGLEDTVEFGLYRLKSIGYEGRIEIANNLDEIISLLAEYSHEDAIFIGGNGQKNIIEIQDRLELLTKNCN</sequence>
<dbReference type="GO" id="GO:0008360">
    <property type="term" value="P:regulation of cell shape"/>
    <property type="evidence" value="ECO:0007669"/>
    <property type="project" value="InterPro"/>
</dbReference>
<dbReference type="Pfam" id="PF08245">
    <property type="entry name" value="Mur_ligase_M"/>
    <property type="match status" value="1"/>
</dbReference>
<evidence type="ECO:0000256" key="3">
    <source>
        <dbReference type="ARBA" id="ARBA00022840"/>
    </source>
</evidence>
<dbReference type="InterPro" id="IPR036565">
    <property type="entry name" value="Mur-like_cat_sf"/>
</dbReference>
<dbReference type="GO" id="GO:0005737">
    <property type="term" value="C:cytoplasm"/>
    <property type="evidence" value="ECO:0007669"/>
    <property type="project" value="InterPro"/>
</dbReference>
<dbReference type="STRING" id="47311.MBCUT_01850"/>
<dbReference type="AlphaFoldDB" id="A0A166FBS4"/>
<gene>
    <name evidence="5" type="primary">murD_1</name>
    <name evidence="5" type="ORF">MBCUT_01850</name>
</gene>
<proteinExistence type="predicted"/>
<keyword evidence="2" id="KW-0547">Nucleotide-binding</keyword>
<dbReference type="EMBL" id="LWMW01000033">
    <property type="protein sequence ID" value="KZX17510.1"/>
    <property type="molecule type" value="Genomic_DNA"/>
</dbReference>
<name>A0A166FBS4_9EURY</name>
<evidence type="ECO:0000256" key="2">
    <source>
        <dbReference type="ARBA" id="ARBA00022741"/>
    </source>
</evidence>
<dbReference type="Gene3D" id="3.40.1190.10">
    <property type="entry name" value="Mur-like, catalytic domain"/>
    <property type="match status" value="1"/>
</dbReference>
<dbReference type="OrthoDB" id="76119at2157"/>
<dbReference type="EC" id="6.3.2.9" evidence="5"/>
<keyword evidence="1 5" id="KW-0436">Ligase</keyword>
<keyword evidence="3" id="KW-0067">ATP-binding</keyword>
<dbReference type="GO" id="GO:0005524">
    <property type="term" value="F:ATP binding"/>
    <property type="evidence" value="ECO:0007669"/>
    <property type="project" value="UniProtKB-KW"/>
</dbReference>
<dbReference type="Gene3D" id="3.40.50.720">
    <property type="entry name" value="NAD(P)-binding Rossmann-like Domain"/>
    <property type="match status" value="1"/>
</dbReference>
<dbReference type="PATRIC" id="fig|47311.3.peg.202"/>
<comment type="caution">
    <text evidence="5">The sequence shown here is derived from an EMBL/GenBank/DDBJ whole genome shotgun (WGS) entry which is preliminary data.</text>
</comment>
<dbReference type="InterPro" id="IPR013221">
    <property type="entry name" value="Mur_ligase_cen"/>
</dbReference>
<dbReference type="Proteomes" id="UP000077275">
    <property type="component" value="Unassembled WGS sequence"/>
</dbReference>
<organism evidence="5 6">
    <name type="scientific">Methanobrevibacter cuticularis</name>
    <dbReference type="NCBI Taxonomy" id="47311"/>
    <lineage>
        <taxon>Archaea</taxon>
        <taxon>Methanobacteriati</taxon>
        <taxon>Methanobacteriota</taxon>
        <taxon>Methanomada group</taxon>
        <taxon>Methanobacteria</taxon>
        <taxon>Methanobacteriales</taxon>
        <taxon>Methanobacteriaceae</taxon>
        <taxon>Methanobrevibacter</taxon>
    </lineage>
</organism>
<dbReference type="SUPFAM" id="SSF53623">
    <property type="entry name" value="MurD-like peptide ligases, catalytic domain"/>
    <property type="match status" value="1"/>
</dbReference>
<evidence type="ECO:0000259" key="4">
    <source>
        <dbReference type="Pfam" id="PF08245"/>
    </source>
</evidence>